<dbReference type="PANTHER" id="PTHR43591">
    <property type="entry name" value="METHYLTRANSFERASE"/>
    <property type="match status" value="1"/>
</dbReference>
<dbReference type="AlphaFoldDB" id="A0A9X4GXN6"/>
<evidence type="ECO:0000313" key="6">
    <source>
        <dbReference type="Proteomes" id="UP001154312"/>
    </source>
</evidence>
<dbReference type="PANTHER" id="PTHR43591:SF24">
    <property type="entry name" value="2-METHOXY-6-POLYPRENYL-1,4-BENZOQUINOL METHYLASE, MITOCHONDRIAL"/>
    <property type="match status" value="1"/>
</dbReference>
<dbReference type="NCBIfam" id="NF001243">
    <property type="entry name" value="PRK00216.1-4"/>
    <property type="match status" value="1"/>
</dbReference>
<comment type="caution">
    <text evidence="4">Lacks conserved residue(s) required for the propagation of feature annotation.</text>
</comment>
<dbReference type="InterPro" id="IPR004033">
    <property type="entry name" value="UbiE/COQ5_MeTrFase"/>
</dbReference>
<dbReference type="GO" id="GO:0043770">
    <property type="term" value="F:demethylmenaquinone methyltransferase activity"/>
    <property type="evidence" value="ECO:0007669"/>
    <property type="project" value="UniProtKB-UniRule"/>
</dbReference>
<comment type="function">
    <text evidence="4">Methyltransferase required for the conversion of demethylmenaquinol (DMKH2) to menaquinol (MKH2).</text>
</comment>
<keyword evidence="1 4" id="KW-0489">Methyltransferase</keyword>
<keyword evidence="6" id="KW-1185">Reference proteome</keyword>
<dbReference type="RefSeq" id="WP_277442080.1">
    <property type="nucleotide sequence ID" value="NZ_JAKOAV010000001.1"/>
</dbReference>
<comment type="pathway">
    <text evidence="4">Quinol/quinone metabolism; menaquinone biosynthesis; menaquinol from 1,4-dihydroxy-2-naphthoate: step 2/2.</text>
</comment>
<comment type="similarity">
    <text evidence="4">Belongs to the class I-like SAM-binding methyltransferase superfamily. MenG/UbiE family.</text>
</comment>
<dbReference type="Gene3D" id="3.40.50.150">
    <property type="entry name" value="Vaccinia Virus protein VP39"/>
    <property type="match status" value="1"/>
</dbReference>
<comment type="caution">
    <text evidence="5">The sequence shown here is derived from an EMBL/GenBank/DDBJ whole genome shotgun (WGS) entry which is preliminary data.</text>
</comment>
<dbReference type="CDD" id="cd02440">
    <property type="entry name" value="AdoMet_MTases"/>
    <property type="match status" value="1"/>
</dbReference>
<evidence type="ECO:0000256" key="3">
    <source>
        <dbReference type="ARBA" id="ARBA00022691"/>
    </source>
</evidence>
<dbReference type="SUPFAM" id="SSF53335">
    <property type="entry name" value="S-adenosyl-L-methionine-dependent methyltransferases"/>
    <property type="match status" value="1"/>
</dbReference>
<comment type="catalytic activity">
    <reaction evidence="4">
        <text>a 2-demethylmenaquinol + S-adenosyl-L-methionine = a menaquinol + S-adenosyl-L-homocysteine + H(+)</text>
        <dbReference type="Rhea" id="RHEA:42640"/>
        <dbReference type="Rhea" id="RHEA-COMP:9539"/>
        <dbReference type="Rhea" id="RHEA-COMP:9563"/>
        <dbReference type="ChEBI" id="CHEBI:15378"/>
        <dbReference type="ChEBI" id="CHEBI:18151"/>
        <dbReference type="ChEBI" id="CHEBI:55437"/>
        <dbReference type="ChEBI" id="CHEBI:57856"/>
        <dbReference type="ChEBI" id="CHEBI:59789"/>
        <dbReference type="EC" id="2.1.1.163"/>
    </reaction>
</comment>
<proteinExistence type="inferred from homology"/>
<feature type="binding site" evidence="4">
    <location>
        <position position="62"/>
    </location>
    <ligand>
        <name>S-adenosyl-L-methionine</name>
        <dbReference type="ChEBI" id="CHEBI:59789"/>
    </ligand>
</feature>
<dbReference type="EMBL" id="JAKOAV010000001">
    <property type="protein sequence ID" value="MDF9406937.1"/>
    <property type="molecule type" value="Genomic_DNA"/>
</dbReference>
<feature type="binding site" evidence="4">
    <location>
        <begin position="111"/>
        <end position="112"/>
    </location>
    <ligand>
        <name>S-adenosyl-L-methionine</name>
        <dbReference type="ChEBI" id="CHEBI:59789"/>
    </ligand>
</feature>
<evidence type="ECO:0000256" key="4">
    <source>
        <dbReference type="HAMAP-Rule" id="MF_01813"/>
    </source>
</evidence>
<organism evidence="5 6">
    <name type="scientific">Pelotomaculum isophthalicicum JI</name>
    <dbReference type="NCBI Taxonomy" id="947010"/>
    <lineage>
        <taxon>Bacteria</taxon>
        <taxon>Bacillati</taxon>
        <taxon>Bacillota</taxon>
        <taxon>Clostridia</taxon>
        <taxon>Eubacteriales</taxon>
        <taxon>Desulfotomaculaceae</taxon>
        <taxon>Pelotomaculum</taxon>
    </lineage>
</organism>
<dbReference type="GO" id="GO:0009234">
    <property type="term" value="P:menaquinone biosynthetic process"/>
    <property type="evidence" value="ECO:0007669"/>
    <property type="project" value="UniProtKB-UniRule"/>
</dbReference>
<sequence length="238" mass="26263">MRPDQYQNKEEYVHAVFSSIAHRYDFLNTALSFNQDKYWRKFAVKLTGLGTGGQGLDVCCGTGMLTLELAKAAGLNGHVTGLDFCADMLAVARENVGKSPYRKVIELVEGNAVNLPFPDNTFDCATIGFALRNVPDIRKTIDEMRRVVKPGGKVVSLELAKPGMPLFKQLYYFYFNCVVPVLGRLGVGLNGPYNWLPESLKKYPHQSEIKNIFADAGLTGACYYELTGGIVAVHVGEK</sequence>
<dbReference type="InterPro" id="IPR029063">
    <property type="entry name" value="SAM-dependent_MTases_sf"/>
</dbReference>
<dbReference type="EC" id="2.1.1.163" evidence="4"/>
<evidence type="ECO:0000313" key="5">
    <source>
        <dbReference type="EMBL" id="MDF9406937.1"/>
    </source>
</evidence>
<name>A0A9X4GXN6_9FIRM</name>
<dbReference type="NCBIfam" id="TIGR01934">
    <property type="entry name" value="MenG_MenH_UbiE"/>
    <property type="match status" value="1"/>
</dbReference>
<dbReference type="NCBIfam" id="NF001244">
    <property type="entry name" value="PRK00216.1-5"/>
    <property type="match status" value="1"/>
</dbReference>
<dbReference type="PROSITE" id="PS51608">
    <property type="entry name" value="SAM_MT_UBIE"/>
    <property type="match status" value="1"/>
</dbReference>
<dbReference type="Proteomes" id="UP001154312">
    <property type="component" value="Unassembled WGS sequence"/>
</dbReference>
<keyword evidence="3 4" id="KW-0949">S-adenosyl-L-methionine</keyword>
<dbReference type="GO" id="GO:0032259">
    <property type="term" value="P:methylation"/>
    <property type="evidence" value="ECO:0007669"/>
    <property type="project" value="UniProtKB-KW"/>
</dbReference>
<dbReference type="HAMAP" id="MF_01813">
    <property type="entry name" value="MenG_UbiE_methyltr"/>
    <property type="match status" value="1"/>
</dbReference>
<protein>
    <recommendedName>
        <fullName evidence="4">Demethylmenaquinone methyltransferase</fullName>
        <ecNumber evidence="4">2.1.1.163</ecNumber>
    </recommendedName>
</protein>
<feature type="binding site" evidence="4">
    <location>
        <position position="83"/>
    </location>
    <ligand>
        <name>S-adenosyl-L-methionine</name>
        <dbReference type="ChEBI" id="CHEBI:59789"/>
    </ligand>
</feature>
<reference evidence="5" key="1">
    <citation type="submission" date="2022-02" db="EMBL/GenBank/DDBJ databases">
        <authorList>
            <person name="Leng L."/>
        </authorList>
    </citation>
    <scope>NUCLEOTIDE SEQUENCE</scope>
    <source>
        <strain evidence="5">JI</strain>
    </source>
</reference>
<gene>
    <name evidence="4" type="primary">menG</name>
    <name evidence="5" type="ORF">L7E55_00940</name>
</gene>
<dbReference type="Pfam" id="PF01209">
    <property type="entry name" value="Ubie_methyltran"/>
    <property type="match status" value="1"/>
</dbReference>
<keyword evidence="4" id="KW-0474">Menaquinone biosynthesis</keyword>
<accession>A0A9X4GXN6</accession>
<keyword evidence="2 4" id="KW-0808">Transferase</keyword>
<evidence type="ECO:0000256" key="1">
    <source>
        <dbReference type="ARBA" id="ARBA00022603"/>
    </source>
</evidence>
<dbReference type="InterPro" id="IPR023576">
    <property type="entry name" value="UbiE/COQ5_MeTrFase_CS"/>
</dbReference>
<evidence type="ECO:0000256" key="2">
    <source>
        <dbReference type="ARBA" id="ARBA00022679"/>
    </source>
</evidence>
<dbReference type="PROSITE" id="PS01183">
    <property type="entry name" value="UBIE_1"/>
    <property type="match status" value="1"/>
</dbReference>